<comment type="function">
    <text evidence="9">Probable transcription factor required to initiate organ founder cells in a lateral domain of shoot meristems. Involved in leaf formation.</text>
</comment>
<dbReference type="EMBL" id="OZ075129">
    <property type="protein sequence ID" value="CAL4962172.1"/>
    <property type="molecule type" value="Genomic_DNA"/>
</dbReference>
<dbReference type="SUPFAM" id="SSF46689">
    <property type="entry name" value="Homeodomain-like"/>
    <property type="match status" value="1"/>
</dbReference>
<dbReference type="GO" id="GO:1905393">
    <property type="term" value="P:plant organ formation"/>
    <property type="evidence" value="ECO:0007669"/>
    <property type="project" value="UniProtKB-ARBA"/>
</dbReference>
<feature type="compositionally biased region" description="Pro residues" evidence="12">
    <location>
        <begin position="166"/>
        <end position="178"/>
    </location>
</feature>
<evidence type="ECO:0000256" key="9">
    <source>
        <dbReference type="ARBA" id="ARBA00057592"/>
    </source>
</evidence>
<dbReference type="CDD" id="cd00086">
    <property type="entry name" value="homeodomain"/>
    <property type="match status" value="1"/>
</dbReference>
<evidence type="ECO:0000256" key="1">
    <source>
        <dbReference type="ARBA" id="ARBA00004123"/>
    </source>
</evidence>
<feature type="region of interest" description="Disordered" evidence="12">
    <location>
        <begin position="131"/>
        <end position="223"/>
    </location>
</feature>
<dbReference type="InterPro" id="IPR001356">
    <property type="entry name" value="HD"/>
</dbReference>
<keyword evidence="5 10" id="KW-0371">Homeobox</keyword>
<dbReference type="Pfam" id="PF00046">
    <property type="entry name" value="Homeodomain"/>
    <property type="match status" value="1"/>
</dbReference>
<feature type="compositionally biased region" description="Low complexity" evidence="12">
    <location>
        <begin position="179"/>
        <end position="223"/>
    </location>
</feature>
<dbReference type="AlphaFoldDB" id="A0ABC8ZIB5"/>
<keyword evidence="2" id="KW-0217">Developmental protein</keyword>
<gene>
    <name evidence="14" type="ORF">URODEC1_LOCUS45465</name>
</gene>
<keyword evidence="4 10" id="KW-0238">DNA-binding</keyword>
<reference evidence="15" key="1">
    <citation type="submission" date="2024-06" db="EMBL/GenBank/DDBJ databases">
        <authorList>
            <person name="Ryan C."/>
        </authorList>
    </citation>
    <scope>NUCLEOTIDE SEQUENCE [LARGE SCALE GENOMIC DNA]</scope>
</reference>
<dbReference type="PANTHER" id="PTHR47288:SF1">
    <property type="entry name" value="WUSCHEL-RELATED HOMEOBOX 9"/>
    <property type="match status" value="1"/>
</dbReference>
<sequence length="562" mass="57282">MASSFNNRHWPSMFRSKHGAEPWQAAQPDISSSPPPSSLLTGSGGNTNNTAGGNYLKHPSSGYAGGAERTPDPKPRWNPRPEQIRILEAIFNSGMVNPPRDEIPRIRMRLQEYGHVGDANVFYWFQNRKSRSKNKLRPATGTARPSPSWPARAPPFRGSSAGVAPAPQPVTPPAPAPPQHMAAHHQLLASPAQAAPTSSSSSSSDRSSGSSRPAAKRAAPAMSSPTAAAMDLLGPLAAACPQMYCHQDQPVPVTHKARQDLVVASDGEPVFQAYPQGCCLSAAEVAAILGGQYMPVPTQQQPAAALPAGAFLGLCNEAAAGPGIAAGQQRTCAGWGAGLGQYCSGGGGADHHQLGLGRNTGAAATHAVGAREVARDDATKLGLLQYCFGDSAVASVAATSPLAATMPDTAAVTVASVAAMTGLPSSTAAAPNGFVANYDLLQLQGLAADGALGVVGVSTTSTTGAPVTVAAAAAAAPTGAQAEQDGGSGVAALWITDSVTGRSVAAHSVAAARLDVRAQFGEEAVLFRCAGERGLDLEHVPVDASGCTVQPLQHGAFYYVLV</sequence>
<dbReference type="PROSITE" id="PS50071">
    <property type="entry name" value="HOMEOBOX_2"/>
    <property type="match status" value="1"/>
</dbReference>
<evidence type="ECO:0000256" key="4">
    <source>
        <dbReference type="ARBA" id="ARBA00023125"/>
    </source>
</evidence>
<dbReference type="GO" id="GO:0005634">
    <property type="term" value="C:nucleus"/>
    <property type="evidence" value="ECO:0007669"/>
    <property type="project" value="UniProtKB-SubCell"/>
</dbReference>
<feature type="compositionally biased region" description="Low complexity" evidence="12">
    <location>
        <begin position="38"/>
        <end position="50"/>
    </location>
</feature>
<feature type="DNA-binding region" description="Homeobox" evidence="10">
    <location>
        <begin position="72"/>
        <end position="136"/>
    </location>
</feature>
<comment type="subcellular location">
    <subcellularLocation>
        <location evidence="1 10 11">Nucleus</location>
    </subcellularLocation>
</comment>
<accession>A0ABC8ZIB5</accession>
<keyword evidence="7 10" id="KW-0539">Nucleus</keyword>
<dbReference type="GO" id="GO:0003677">
    <property type="term" value="F:DNA binding"/>
    <property type="evidence" value="ECO:0007669"/>
    <property type="project" value="UniProtKB-UniRule"/>
</dbReference>
<evidence type="ECO:0000256" key="3">
    <source>
        <dbReference type="ARBA" id="ARBA00023015"/>
    </source>
</evidence>
<evidence type="ECO:0000256" key="6">
    <source>
        <dbReference type="ARBA" id="ARBA00023163"/>
    </source>
</evidence>
<evidence type="ECO:0000256" key="10">
    <source>
        <dbReference type="PROSITE-ProRule" id="PRU00108"/>
    </source>
</evidence>
<reference evidence="14 15" key="2">
    <citation type="submission" date="2024-10" db="EMBL/GenBank/DDBJ databases">
        <authorList>
            <person name="Ryan C."/>
        </authorList>
    </citation>
    <scope>NUCLEOTIDE SEQUENCE [LARGE SCALE GENOMIC DNA]</scope>
</reference>
<protein>
    <recommendedName>
        <fullName evidence="13">Homeobox domain-containing protein</fullName>
    </recommendedName>
</protein>
<proteinExistence type="inferred from homology"/>
<evidence type="ECO:0000313" key="14">
    <source>
        <dbReference type="EMBL" id="CAL4962172.1"/>
    </source>
</evidence>
<evidence type="ECO:0000313" key="15">
    <source>
        <dbReference type="Proteomes" id="UP001497457"/>
    </source>
</evidence>
<feature type="region of interest" description="Disordered" evidence="12">
    <location>
        <begin position="1"/>
        <end position="78"/>
    </location>
</feature>
<keyword evidence="15" id="KW-1185">Reference proteome</keyword>
<dbReference type="SMART" id="SM00389">
    <property type="entry name" value="HOX"/>
    <property type="match status" value="1"/>
</dbReference>
<dbReference type="Proteomes" id="UP001497457">
    <property type="component" value="Chromosome 19rd"/>
</dbReference>
<evidence type="ECO:0000256" key="11">
    <source>
        <dbReference type="RuleBase" id="RU000682"/>
    </source>
</evidence>
<dbReference type="FunFam" id="1.10.10.60:FF:000118">
    <property type="entry name" value="WUSCHEL-related homeobox 11"/>
    <property type="match status" value="1"/>
</dbReference>
<name>A0ABC8ZIB5_9POAL</name>
<evidence type="ECO:0000259" key="13">
    <source>
        <dbReference type="PROSITE" id="PS50071"/>
    </source>
</evidence>
<organism evidence="14 15">
    <name type="scientific">Urochloa decumbens</name>
    <dbReference type="NCBI Taxonomy" id="240449"/>
    <lineage>
        <taxon>Eukaryota</taxon>
        <taxon>Viridiplantae</taxon>
        <taxon>Streptophyta</taxon>
        <taxon>Embryophyta</taxon>
        <taxon>Tracheophyta</taxon>
        <taxon>Spermatophyta</taxon>
        <taxon>Magnoliopsida</taxon>
        <taxon>Liliopsida</taxon>
        <taxon>Poales</taxon>
        <taxon>Poaceae</taxon>
        <taxon>PACMAD clade</taxon>
        <taxon>Panicoideae</taxon>
        <taxon>Panicodae</taxon>
        <taxon>Paniceae</taxon>
        <taxon>Melinidinae</taxon>
        <taxon>Urochloa</taxon>
    </lineage>
</organism>
<keyword evidence="3" id="KW-0805">Transcription regulation</keyword>
<dbReference type="Gene3D" id="1.10.10.60">
    <property type="entry name" value="Homeodomain-like"/>
    <property type="match status" value="1"/>
</dbReference>
<evidence type="ECO:0000256" key="7">
    <source>
        <dbReference type="ARBA" id="ARBA00023242"/>
    </source>
</evidence>
<evidence type="ECO:0000256" key="8">
    <source>
        <dbReference type="ARBA" id="ARBA00024040"/>
    </source>
</evidence>
<feature type="domain" description="Homeobox" evidence="13">
    <location>
        <begin position="70"/>
        <end position="135"/>
    </location>
</feature>
<dbReference type="InterPro" id="IPR044557">
    <property type="entry name" value="WOX8/9-like"/>
</dbReference>
<dbReference type="InterPro" id="IPR009057">
    <property type="entry name" value="Homeodomain-like_sf"/>
</dbReference>
<comment type="similarity">
    <text evidence="8">Belongs to the WUS homeobox family.</text>
</comment>
<keyword evidence="6" id="KW-0804">Transcription</keyword>
<evidence type="ECO:0000256" key="12">
    <source>
        <dbReference type="SAM" id="MobiDB-lite"/>
    </source>
</evidence>
<feature type="compositionally biased region" description="Low complexity" evidence="12">
    <location>
        <begin position="143"/>
        <end position="155"/>
    </location>
</feature>
<dbReference type="GO" id="GO:0048731">
    <property type="term" value="P:system development"/>
    <property type="evidence" value="ECO:0007669"/>
    <property type="project" value="UniProtKB-ARBA"/>
</dbReference>
<evidence type="ECO:0000256" key="5">
    <source>
        <dbReference type="ARBA" id="ARBA00023155"/>
    </source>
</evidence>
<dbReference type="PANTHER" id="PTHR47288">
    <property type="entry name" value="WUSCHEL-RELATED HOMEOBOX 9"/>
    <property type="match status" value="1"/>
</dbReference>
<evidence type="ECO:0000256" key="2">
    <source>
        <dbReference type="ARBA" id="ARBA00022473"/>
    </source>
</evidence>